<keyword evidence="2" id="KW-1185">Reference proteome</keyword>
<evidence type="ECO:0000313" key="2">
    <source>
        <dbReference type="Proteomes" id="UP001589716"/>
    </source>
</evidence>
<dbReference type="RefSeq" id="WP_382745968.1">
    <property type="nucleotide sequence ID" value="NZ_BAAAWU010000001.1"/>
</dbReference>
<accession>A0ABV5QVU0</accession>
<sequence length="44" mass="4548">MGVPTVKTHDSRIPATFGLDNRVRIALLVHGAGPLDLPDPDGGA</sequence>
<reference evidence="1 2" key="1">
    <citation type="submission" date="2024-09" db="EMBL/GenBank/DDBJ databases">
        <authorList>
            <person name="Sun Q."/>
            <person name="Mori K."/>
        </authorList>
    </citation>
    <scope>NUCLEOTIDE SEQUENCE [LARGE SCALE GENOMIC DNA]</scope>
    <source>
        <strain evidence="1 2">JCM 4414</strain>
    </source>
</reference>
<gene>
    <name evidence="1" type="ORF">ACFFTP_21505</name>
</gene>
<organism evidence="1 2">
    <name type="scientific">Streptomyces roseoviridis</name>
    <dbReference type="NCBI Taxonomy" id="67361"/>
    <lineage>
        <taxon>Bacteria</taxon>
        <taxon>Bacillati</taxon>
        <taxon>Actinomycetota</taxon>
        <taxon>Actinomycetes</taxon>
        <taxon>Kitasatosporales</taxon>
        <taxon>Streptomycetaceae</taxon>
        <taxon>Streptomyces</taxon>
    </lineage>
</organism>
<dbReference type="Proteomes" id="UP001589716">
    <property type="component" value="Unassembled WGS sequence"/>
</dbReference>
<proteinExistence type="predicted"/>
<comment type="caution">
    <text evidence="1">The sequence shown here is derived from an EMBL/GenBank/DDBJ whole genome shotgun (WGS) entry which is preliminary data.</text>
</comment>
<protein>
    <submittedName>
        <fullName evidence="1">Uncharacterized protein</fullName>
    </submittedName>
</protein>
<name>A0ABV5QVU0_9ACTN</name>
<dbReference type="EMBL" id="JBHMCT010000013">
    <property type="protein sequence ID" value="MFB9556756.1"/>
    <property type="molecule type" value="Genomic_DNA"/>
</dbReference>
<evidence type="ECO:0000313" key="1">
    <source>
        <dbReference type="EMBL" id="MFB9556756.1"/>
    </source>
</evidence>